<dbReference type="InterPro" id="IPR001650">
    <property type="entry name" value="Helicase_C-like"/>
</dbReference>
<feature type="domain" description="Helicase ATP-binding" evidence="19">
    <location>
        <begin position="516"/>
        <end position="692"/>
    </location>
</feature>
<evidence type="ECO:0000256" key="5">
    <source>
        <dbReference type="ARBA" id="ARBA00022741"/>
    </source>
</evidence>
<evidence type="ECO:0000256" key="4">
    <source>
        <dbReference type="ARBA" id="ARBA00022618"/>
    </source>
</evidence>
<proteinExistence type="predicted"/>
<dbReference type="InterPro" id="IPR038718">
    <property type="entry name" value="SNF2-like_sf"/>
</dbReference>
<evidence type="ECO:0000256" key="10">
    <source>
        <dbReference type="ARBA" id="ARBA00023242"/>
    </source>
</evidence>
<dbReference type="GO" id="GO:0005524">
    <property type="term" value="F:ATP binding"/>
    <property type="evidence" value="ECO:0007669"/>
    <property type="project" value="UniProtKB-KW"/>
</dbReference>
<feature type="region of interest" description="Disordered" evidence="18">
    <location>
        <begin position="1399"/>
        <end position="1426"/>
    </location>
</feature>
<dbReference type="CDD" id="cd18793">
    <property type="entry name" value="SF2_C_SNF"/>
    <property type="match status" value="1"/>
</dbReference>
<protein>
    <recommendedName>
        <fullName evidence="15">DNA excision repair protein ERCC-6</fullName>
    </recommendedName>
    <alternativeName>
        <fullName evidence="16">ATP-dependent helicase ERCC6</fullName>
    </alternativeName>
    <alternativeName>
        <fullName evidence="17">Cockayne syndrome protein CSB</fullName>
    </alternativeName>
    <alternativeName>
        <fullName evidence="3">DNA repair and recombination protein RAD54-like</fullName>
    </alternativeName>
    <alternativeName>
        <fullName evidence="14">Protein okra</fullName>
    </alternativeName>
</protein>
<evidence type="ECO:0000256" key="14">
    <source>
        <dbReference type="ARBA" id="ARBA00029956"/>
    </source>
</evidence>
<dbReference type="Pfam" id="PF00176">
    <property type="entry name" value="SNF2-rel_dom"/>
    <property type="match status" value="1"/>
</dbReference>
<evidence type="ECO:0000256" key="7">
    <source>
        <dbReference type="ARBA" id="ARBA00022801"/>
    </source>
</evidence>
<dbReference type="GO" id="GO:0006283">
    <property type="term" value="P:transcription-coupled nucleotide-excision repair"/>
    <property type="evidence" value="ECO:0007669"/>
    <property type="project" value="TreeGrafter"/>
</dbReference>
<evidence type="ECO:0000256" key="16">
    <source>
        <dbReference type="ARBA" id="ARBA00076356"/>
    </source>
</evidence>
<comment type="function">
    <text evidence="13">Involved in mitotic DNA repair and meiotic recombination. Functions in the recombinational DNA repair pathway. Essential for interhomolog gene conversion (GC), but may have a less important role in intersister GC than spn-A/Rad51. In the presence of DNA, spn-A/Rad51 enhances the ATPase activity of okr/Rad54.</text>
</comment>
<comment type="caution">
    <text evidence="21">The sequence shown here is derived from an EMBL/GenBank/DDBJ whole genome shotgun (WGS) entry which is preliminary data.</text>
</comment>
<dbReference type="FunFam" id="3.40.50.300:FF:000863">
    <property type="entry name" value="DNA excision repair protein ERCC-6"/>
    <property type="match status" value="1"/>
</dbReference>
<evidence type="ECO:0000256" key="17">
    <source>
        <dbReference type="ARBA" id="ARBA00079118"/>
    </source>
</evidence>
<dbReference type="GO" id="GO:0051301">
    <property type="term" value="P:cell division"/>
    <property type="evidence" value="ECO:0007669"/>
    <property type="project" value="UniProtKB-KW"/>
</dbReference>
<feature type="compositionally biased region" description="Basic and acidic residues" evidence="18">
    <location>
        <begin position="246"/>
        <end position="256"/>
    </location>
</feature>
<feature type="compositionally biased region" description="Acidic residues" evidence="18">
    <location>
        <begin position="427"/>
        <end position="442"/>
    </location>
</feature>
<dbReference type="InterPro" id="IPR027417">
    <property type="entry name" value="P-loop_NTPase"/>
</dbReference>
<evidence type="ECO:0000256" key="9">
    <source>
        <dbReference type="ARBA" id="ARBA00022840"/>
    </source>
</evidence>
<dbReference type="PROSITE" id="PS51194">
    <property type="entry name" value="HELICASE_CTER"/>
    <property type="match status" value="1"/>
</dbReference>
<name>A0A6L2PKD9_COPFO</name>
<dbReference type="CDD" id="cd21397">
    <property type="entry name" value="cc_ERCC-6_N"/>
    <property type="match status" value="1"/>
</dbReference>
<feature type="region of interest" description="Disordered" evidence="18">
    <location>
        <begin position="1351"/>
        <end position="1379"/>
    </location>
</feature>
<feature type="domain" description="Helicase C-terminal" evidence="20">
    <location>
        <begin position="841"/>
        <end position="1000"/>
    </location>
</feature>
<dbReference type="Proteomes" id="UP000502823">
    <property type="component" value="Unassembled WGS sequence"/>
</dbReference>
<feature type="compositionally biased region" description="Basic and acidic residues" evidence="18">
    <location>
        <begin position="1188"/>
        <end position="1204"/>
    </location>
</feature>
<dbReference type="SUPFAM" id="SSF52540">
    <property type="entry name" value="P-loop containing nucleoside triphosphate hydrolases"/>
    <property type="match status" value="2"/>
</dbReference>
<dbReference type="SMART" id="SM00490">
    <property type="entry name" value="HELICc"/>
    <property type="match status" value="1"/>
</dbReference>
<evidence type="ECO:0000313" key="22">
    <source>
        <dbReference type="Proteomes" id="UP000502823"/>
    </source>
</evidence>
<keyword evidence="8" id="KW-0347">Helicase</keyword>
<evidence type="ECO:0000256" key="2">
    <source>
        <dbReference type="ARBA" id="ARBA00011467"/>
    </source>
</evidence>
<dbReference type="GO" id="GO:0016787">
    <property type="term" value="F:hydrolase activity"/>
    <property type="evidence" value="ECO:0007669"/>
    <property type="project" value="UniProtKB-KW"/>
</dbReference>
<evidence type="ECO:0000256" key="1">
    <source>
        <dbReference type="ARBA" id="ARBA00004123"/>
    </source>
</evidence>
<dbReference type="EMBL" id="BLKM01000389">
    <property type="protein sequence ID" value="GFG32824.1"/>
    <property type="molecule type" value="Genomic_DNA"/>
</dbReference>
<evidence type="ECO:0000256" key="13">
    <source>
        <dbReference type="ARBA" id="ARBA00024776"/>
    </source>
</evidence>
<dbReference type="InParanoid" id="A0A6L2PKD9"/>
<dbReference type="PANTHER" id="PTHR45629">
    <property type="entry name" value="SNF2/RAD54 FAMILY MEMBER"/>
    <property type="match status" value="1"/>
</dbReference>
<feature type="region of interest" description="Disordered" evidence="18">
    <location>
        <begin position="301"/>
        <end position="357"/>
    </location>
</feature>
<dbReference type="GO" id="GO:0008094">
    <property type="term" value="F:ATP-dependent activity, acting on DNA"/>
    <property type="evidence" value="ECO:0007669"/>
    <property type="project" value="TreeGrafter"/>
</dbReference>
<keyword evidence="12" id="KW-0131">Cell cycle</keyword>
<evidence type="ECO:0000313" key="21">
    <source>
        <dbReference type="EMBL" id="GFG32824.1"/>
    </source>
</evidence>
<dbReference type="InterPro" id="IPR049730">
    <property type="entry name" value="SNF2/RAD54-like_C"/>
</dbReference>
<evidence type="ECO:0000259" key="19">
    <source>
        <dbReference type="PROSITE" id="PS51192"/>
    </source>
</evidence>
<gene>
    <name evidence="21" type="ORF">Cfor_06326</name>
</gene>
<dbReference type="OrthoDB" id="413460at2759"/>
<evidence type="ECO:0000256" key="8">
    <source>
        <dbReference type="ARBA" id="ARBA00022806"/>
    </source>
</evidence>
<evidence type="ECO:0000256" key="12">
    <source>
        <dbReference type="ARBA" id="ARBA00023306"/>
    </source>
</evidence>
<evidence type="ECO:0000256" key="6">
    <source>
        <dbReference type="ARBA" id="ARBA00022776"/>
    </source>
</evidence>
<dbReference type="InterPro" id="IPR000330">
    <property type="entry name" value="SNF2_N"/>
</dbReference>
<keyword evidence="4" id="KW-0132">Cell division</keyword>
<keyword evidence="10" id="KW-0539">Nucleus</keyword>
<keyword evidence="9" id="KW-0067">ATP-binding</keyword>
<dbReference type="PANTHER" id="PTHR45629:SF7">
    <property type="entry name" value="DNA EXCISION REPAIR PROTEIN ERCC-6-RELATED"/>
    <property type="match status" value="1"/>
</dbReference>
<dbReference type="CDD" id="cd18000">
    <property type="entry name" value="DEXHc_ERCC6"/>
    <property type="match status" value="1"/>
</dbReference>
<dbReference type="GO" id="GO:0004386">
    <property type="term" value="F:helicase activity"/>
    <property type="evidence" value="ECO:0007669"/>
    <property type="project" value="UniProtKB-KW"/>
</dbReference>
<dbReference type="GO" id="GO:0005634">
    <property type="term" value="C:nucleus"/>
    <property type="evidence" value="ECO:0007669"/>
    <property type="project" value="UniProtKB-SubCell"/>
</dbReference>
<comment type="subunit">
    <text evidence="2">Interacts (via N-terminus) with spn-A/Rad51.</text>
</comment>
<sequence>MAGPNAARPDVQIKLEEDVHCEDIVKDTHSTRPLQIKETGKAPCADTSDGLQFAHVRISNKAYTTRQSRGHIHDGKTSAVETEAQKHEDEELLVADEPGVFQVDLSQIEEVQLYDQAAELQDLGLSVYDQDVLEQGILQQVDQALEQLDGQQLEEQMNAVADEVITCKQQLEKSETLLRALKATGNAGQRQAVSVRKSIESRHKQLAALKIRADALQLKYTNLAGLVSEDSGPVSKTPDATSGMESKQKESERERRIRLGEMTPFGNVLGNQLTSTGSKANRGLTDFEKYLQSQEELQKRKMKKKLVKNHAVEQEMSGERTSETNQKKGQKRNSPLKKSILLPKKQPRKEKLGTHSSDDWWQVLDQKKKPGKLLSEQTVYEDSEGSEYLPSEGELDEFKESGRYVKVSTKKRIPSKRRKQVRCQQQDPEEWATDDSDWDYSDEETRARRRKSTKKEIDDGNTEDYIERLKLWEEQRARQAEVEQTGDHEMEGGYKLPRSLWCKLYNYQKVGVQWLWELNQQRCGGIMGDEMGLGKTVQIIAFLAGLNHSKLLSRHGNFRGLGPSLIVCPTTVMHQWVREFHIWWPQFRVAVLHESGSFNGEDKSLIRQLNSPGCILVTSYVGTVQHQEALLARDWHYVILDEGHKIRNPDAQASIREMMKQFRTPHRLILSGSPMQNNLKELWSLFDFIFPGKLGTLPVFLAQMAVPITQGGYANASEVQVATAYRCATVLRDTIAPYLLRRMKTDVKSHICLPPKNEQVLFCRLTEEQRSLYKSYLGSDEVDRILQGRYQVFVGLIALRKICNHPDLYSGGPKLLRGDREELLPEESRYGYWRRAGKMLVIQSLLSIWQKQGHRVLLFTQSRQMLCILEAFVQKQGYKYLKLDGGTGIASRQPLITKFNEDPSYFVFLLTTRVGGLGVNLTGADRVVIYDPDWNPATDTQARERAWRIGQQNHVTIYRLVTAGTIEEKVYHRQIFKQFLCNKVLRDPRQRRFFKSNDLLELFTLSESEKTTETAAIFAGTGSEVKLKPQKSKCCDKGKKVHYKTRHQELKNIKFSASKLERMKHLAQLLSKQIATLNTQGLSTEKRQDIVGESDEPHCQPHSIDPAGDVANKNIVELEREDMRVEGCGSSERNPVSQSESVGKNECFGQNSDVNCEKFIRTEMSASCSIQQRDAKDLLQSGNSLVTKRSELSKKSHNREEFSSHRHKRKHHHHSKRHSHSERRGAIFEGERVSYLVGQCEAETAPPVDVNGEQNSVQEDDYVLRKLFKKSGIQTAMRHDTIMEGGYADYALVEGEARRVAKEAVQALKESRRQCWQADTGVPSWTGQSGALRSPSISAAQVRFRFGKKKTGLGSSVSAPESKDKSGTQDGSNDQPMTSSELLSRMRARNRLLEPMATNETQHTQEGVQEHNPGNSIPTPSSVSAQEEHIELLTDVRNFVAFGASVNGRASTREILSHFTERLPSGSSPLFKFMLSEVCEFHRMPSGEGVWRLRKAQQVSQPLSVSVTAQPQSLSRSHVVSCLWLEHQQLVHTVACVKAA</sequence>
<dbReference type="Gene3D" id="3.40.50.10810">
    <property type="entry name" value="Tandem AAA-ATPase domain"/>
    <property type="match status" value="1"/>
</dbReference>
<dbReference type="InterPro" id="IPR059240">
    <property type="entry name" value="cc_ERCC-6_N"/>
</dbReference>
<keyword evidence="5" id="KW-0547">Nucleotide-binding</keyword>
<dbReference type="CDD" id="cd22254">
    <property type="entry name" value="CSB_WHD"/>
    <property type="match status" value="1"/>
</dbReference>
<keyword evidence="7" id="KW-0378">Hydrolase</keyword>
<feature type="region of interest" description="Disordered" evidence="18">
    <location>
        <begin position="415"/>
        <end position="456"/>
    </location>
</feature>
<dbReference type="GO" id="GO:0051321">
    <property type="term" value="P:meiotic cell cycle"/>
    <property type="evidence" value="ECO:0007669"/>
    <property type="project" value="UniProtKB-KW"/>
</dbReference>
<evidence type="ECO:0000256" key="18">
    <source>
        <dbReference type="SAM" id="MobiDB-lite"/>
    </source>
</evidence>
<feature type="region of interest" description="Disordered" evidence="18">
    <location>
        <begin position="228"/>
        <end position="256"/>
    </location>
</feature>
<dbReference type="InterPro" id="IPR050496">
    <property type="entry name" value="SNF2_RAD54_helicase_repair"/>
</dbReference>
<feature type="region of interest" description="Disordered" evidence="18">
    <location>
        <begin position="374"/>
        <end position="394"/>
    </location>
</feature>
<evidence type="ECO:0000256" key="3">
    <source>
        <dbReference type="ARBA" id="ARBA00015341"/>
    </source>
</evidence>
<feature type="compositionally biased region" description="Basic and acidic residues" evidence="18">
    <location>
        <begin position="310"/>
        <end position="326"/>
    </location>
</feature>
<dbReference type="Pfam" id="PF00271">
    <property type="entry name" value="Helicase_C"/>
    <property type="match status" value="1"/>
</dbReference>
<keyword evidence="11" id="KW-0469">Meiosis</keyword>
<accession>A0A6L2PKD9</accession>
<comment type="subcellular location">
    <subcellularLocation>
        <location evidence="1">Nucleus</location>
    </subcellularLocation>
</comment>
<keyword evidence="22" id="KW-1185">Reference proteome</keyword>
<dbReference type="FunFam" id="3.40.50.10810:FF:000042">
    <property type="entry name" value="SNF2 family helicase-like protein"/>
    <property type="match status" value="1"/>
</dbReference>
<dbReference type="Gene3D" id="3.40.50.300">
    <property type="entry name" value="P-loop containing nucleotide triphosphate hydrolases"/>
    <property type="match status" value="1"/>
</dbReference>
<evidence type="ECO:0000256" key="15">
    <source>
        <dbReference type="ARBA" id="ARBA00071998"/>
    </source>
</evidence>
<feature type="region of interest" description="Disordered" evidence="18">
    <location>
        <begin position="1180"/>
        <end position="1224"/>
    </location>
</feature>
<evidence type="ECO:0000256" key="11">
    <source>
        <dbReference type="ARBA" id="ARBA00023254"/>
    </source>
</evidence>
<evidence type="ECO:0000259" key="20">
    <source>
        <dbReference type="PROSITE" id="PS51194"/>
    </source>
</evidence>
<feature type="compositionally biased region" description="Polar residues" evidence="18">
    <location>
        <begin position="1399"/>
        <end position="1425"/>
    </location>
</feature>
<reference evidence="22" key="1">
    <citation type="submission" date="2020-01" db="EMBL/GenBank/DDBJ databases">
        <title>Draft genome sequence of the Termite Coptotermes fromosanus.</title>
        <authorList>
            <person name="Itakura S."/>
            <person name="Yosikawa Y."/>
            <person name="Umezawa K."/>
        </authorList>
    </citation>
    <scope>NUCLEOTIDE SEQUENCE [LARGE SCALE GENOMIC DNA]</scope>
</reference>
<feature type="compositionally biased region" description="Basic residues" evidence="18">
    <location>
        <begin position="1205"/>
        <end position="1221"/>
    </location>
</feature>
<dbReference type="SMART" id="SM00487">
    <property type="entry name" value="DEXDc"/>
    <property type="match status" value="1"/>
</dbReference>
<feature type="compositionally biased region" description="Polar residues" evidence="18">
    <location>
        <begin position="1368"/>
        <end position="1379"/>
    </location>
</feature>
<organism evidence="21 22">
    <name type="scientific">Coptotermes formosanus</name>
    <name type="common">Formosan subterranean termite</name>
    <dbReference type="NCBI Taxonomy" id="36987"/>
    <lineage>
        <taxon>Eukaryota</taxon>
        <taxon>Metazoa</taxon>
        <taxon>Ecdysozoa</taxon>
        <taxon>Arthropoda</taxon>
        <taxon>Hexapoda</taxon>
        <taxon>Insecta</taxon>
        <taxon>Pterygota</taxon>
        <taxon>Neoptera</taxon>
        <taxon>Polyneoptera</taxon>
        <taxon>Dictyoptera</taxon>
        <taxon>Blattodea</taxon>
        <taxon>Blattoidea</taxon>
        <taxon>Termitoidae</taxon>
        <taxon>Rhinotermitidae</taxon>
        <taxon>Coptotermes</taxon>
    </lineage>
</organism>
<keyword evidence="6" id="KW-0498">Mitosis</keyword>
<dbReference type="PROSITE" id="PS51192">
    <property type="entry name" value="HELICASE_ATP_BIND_1"/>
    <property type="match status" value="1"/>
</dbReference>
<dbReference type="InterPro" id="IPR014001">
    <property type="entry name" value="Helicase_ATP-bd"/>
</dbReference>